<evidence type="ECO:0000256" key="3">
    <source>
        <dbReference type="ARBA" id="ARBA00023274"/>
    </source>
</evidence>
<accession>A0A2D6M0L7</accession>
<proteinExistence type="inferred from homology"/>
<dbReference type="PANTHER" id="PTHR21569:SF16">
    <property type="entry name" value="RIBOSOMAL PROTEIN S16"/>
    <property type="match status" value="1"/>
</dbReference>
<dbReference type="GO" id="GO:0022627">
    <property type="term" value="C:cytosolic small ribosomal subunit"/>
    <property type="evidence" value="ECO:0007669"/>
    <property type="project" value="TreeGrafter"/>
</dbReference>
<dbReference type="InterPro" id="IPR014721">
    <property type="entry name" value="Ribsml_uS5_D2-typ_fold_subgr"/>
</dbReference>
<evidence type="ECO:0000256" key="1">
    <source>
        <dbReference type="ARBA" id="ARBA00005251"/>
    </source>
</evidence>
<dbReference type="EMBL" id="NZBU01000005">
    <property type="protein sequence ID" value="MAG21972.1"/>
    <property type="molecule type" value="Genomic_DNA"/>
</dbReference>
<dbReference type="GO" id="GO:0003735">
    <property type="term" value="F:structural constituent of ribosome"/>
    <property type="evidence" value="ECO:0007669"/>
    <property type="project" value="InterPro"/>
</dbReference>
<dbReference type="AlphaFoldDB" id="A0A2D6M0L7"/>
<dbReference type="PROSITE" id="PS00360">
    <property type="entry name" value="RIBOSOMAL_S9"/>
    <property type="match status" value="1"/>
</dbReference>
<keyword evidence="3 4" id="KW-0687">Ribonucleoprotein</keyword>
<comment type="caution">
    <text evidence="6">The sequence shown here is derived from an EMBL/GenBank/DDBJ whole genome shotgun (WGS) entry which is preliminary data.</text>
</comment>
<evidence type="ECO:0000256" key="2">
    <source>
        <dbReference type="ARBA" id="ARBA00022980"/>
    </source>
</evidence>
<evidence type="ECO:0000313" key="7">
    <source>
        <dbReference type="Proteomes" id="UP000226592"/>
    </source>
</evidence>
<evidence type="ECO:0000256" key="4">
    <source>
        <dbReference type="RuleBase" id="RU003815"/>
    </source>
</evidence>
<dbReference type="GO" id="GO:0000462">
    <property type="term" value="P:maturation of SSU-rRNA from tricistronic rRNA transcript (SSU-rRNA, 5.8S rRNA, LSU-rRNA)"/>
    <property type="evidence" value="ECO:0007669"/>
    <property type="project" value="TreeGrafter"/>
</dbReference>
<dbReference type="InterPro" id="IPR000754">
    <property type="entry name" value="Ribosomal_uS9"/>
</dbReference>
<dbReference type="GO" id="GO:0006412">
    <property type="term" value="P:translation"/>
    <property type="evidence" value="ECO:0007669"/>
    <property type="project" value="InterPro"/>
</dbReference>
<dbReference type="Proteomes" id="UP000226592">
    <property type="component" value="Unassembled WGS sequence"/>
</dbReference>
<name>A0A2D6M0L7_9ARCH</name>
<dbReference type="PANTHER" id="PTHR21569">
    <property type="entry name" value="RIBOSOMAL PROTEIN S9"/>
    <property type="match status" value="1"/>
</dbReference>
<dbReference type="GO" id="GO:0003723">
    <property type="term" value="F:RNA binding"/>
    <property type="evidence" value="ECO:0007669"/>
    <property type="project" value="TreeGrafter"/>
</dbReference>
<dbReference type="Gene3D" id="3.30.230.10">
    <property type="match status" value="1"/>
</dbReference>
<dbReference type="InterPro" id="IPR020568">
    <property type="entry name" value="Ribosomal_Su5_D2-typ_SF"/>
</dbReference>
<gene>
    <name evidence="6" type="ORF">CL943_01520</name>
</gene>
<keyword evidence="2 4" id="KW-0689">Ribosomal protein</keyword>
<evidence type="ECO:0000313" key="6">
    <source>
        <dbReference type="EMBL" id="MAG21972.1"/>
    </source>
</evidence>
<dbReference type="Pfam" id="PF00380">
    <property type="entry name" value="Ribosomal_S9"/>
    <property type="match status" value="1"/>
</dbReference>
<dbReference type="InterPro" id="IPR020574">
    <property type="entry name" value="Ribosomal_uS9_CS"/>
</dbReference>
<dbReference type="SUPFAM" id="SSF54211">
    <property type="entry name" value="Ribosomal protein S5 domain 2-like"/>
    <property type="match status" value="1"/>
</dbReference>
<evidence type="ECO:0000256" key="5">
    <source>
        <dbReference type="RuleBase" id="RU003817"/>
    </source>
</evidence>
<protein>
    <recommendedName>
        <fullName evidence="5">30S ribosomal protein S9</fullName>
    </recommendedName>
</protein>
<sequence length="142" mass="15594">MVEKKKKKKRKTGINIKAKKKAAVARAVIRKGNGKIKLNKLNLKTITPVRVKTFIEEPLTLAGEVAKTVDIDVTISGGGFMGQAVAARGAIAKALVTFSKDAKLKEKFLAYDRLLLVDDARRKESKKPLGPGARKKKQQSKR</sequence>
<comment type="similarity">
    <text evidence="1 4">Belongs to the universal ribosomal protein uS9 family.</text>
</comment>
<dbReference type="NCBIfam" id="NF001749">
    <property type="entry name" value="PRK00474.1"/>
    <property type="match status" value="1"/>
</dbReference>
<organism evidence="6 7">
    <name type="scientific">Candidatus Iainarchaeum sp</name>
    <dbReference type="NCBI Taxonomy" id="3101447"/>
    <lineage>
        <taxon>Archaea</taxon>
        <taxon>Candidatus Iainarchaeota</taxon>
        <taxon>Candidatus Iainarchaeia</taxon>
        <taxon>Candidatus Iainarchaeales</taxon>
        <taxon>Candidatus Iainarchaeaceae</taxon>
        <taxon>Candidatus Iainarchaeum</taxon>
    </lineage>
</organism>
<reference evidence="7" key="1">
    <citation type="submission" date="2017-09" db="EMBL/GenBank/DDBJ databases">
        <title>The Reconstruction of 2,631 Draft Metagenome-Assembled Genomes from the Global Oceans.</title>
        <authorList>
            <person name="Tully B.J."/>
            <person name="Graham E.D."/>
            <person name="Heidelberg J.F."/>
        </authorList>
    </citation>
    <scope>NUCLEOTIDE SEQUENCE [LARGE SCALE GENOMIC DNA]</scope>
</reference>